<accession>A0A0A9FNG4</accession>
<evidence type="ECO:0000313" key="1">
    <source>
        <dbReference type="EMBL" id="JAE13827.1"/>
    </source>
</evidence>
<name>A0A0A9FNG4_ARUDO</name>
<dbReference type="EMBL" id="GBRH01184069">
    <property type="protein sequence ID" value="JAE13827.1"/>
    <property type="molecule type" value="Transcribed_RNA"/>
</dbReference>
<proteinExistence type="predicted"/>
<dbReference type="AlphaFoldDB" id="A0A0A9FNG4"/>
<sequence>MALVNSVLLPQDINVGQTR</sequence>
<protein>
    <submittedName>
        <fullName evidence="1">Uncharacterized protein</fullName>
    </submittedName>
</protein>
<reference evidence="1" key="2">
    <citation type="journal article" date="2015" name="Data Brief">
        <title>Shoot transcriptome of the giant reed, Arundo donax.</title>
        <authorList>
            <person name="Barrero R.A."/>
            <person name="Guerrero F.D."/>
            <person name="Moolhuijzen P."/>
            <person name="Goolsby J.A."/>
            <person name="Tidwell J."/>
            <person name="Bellgard S.E."/>
            <person name="Bellgard M.I."/>
        </authorList>
    </citation>
    <scope>NUCLEOTIDE SEQUENCE</scope>
    <source>
        <tissue evidence="1">Shoot tissue taken approximately 20 cm above the soil surface</tissue>
    </source>
</reference>
<organism evidence="1">
    <name type="scientific">Arundo donax</name>
    <name type="common">Giant reed</name>
    <name type="synonym">Donax arundinaceus</name>
    <dbReference type="NCBI Taxonomy" id="35708"/>
    <lineage>
        <taxon>Eukaryota</taxon>
        <taxon>Viridiplantae</taxon>
        <taxon>Streptophyta</taxon>
        <taxon>Embryophyta</taxon>
        <taxon>Tracheophyta</taxon>
        <taxon>Spermatophyta</taxon>
        <taxon>Magnoliopsida</taxon>
        <taxon>Liliopsida</taxon>
        <taxon>Poales</taxon>
        <taxon>Poaceae</taxon>
        <taxon>PACMAD clade</taxon>
        <taxon>Arundinoideae</taxon>
        <taxon>Arundineae</taxon>
        <taxon>Arundo</taxon>
    </lineage>
</organism>
<reference evidence="1" key="1">
    <citation type="submission" date="2014-09" db="EMBL/GenBank/DDBJ databases">
        <authorList>
            <person name="Magalhaes I.L.F."/>
            <person name="Oliveira U."/>
            <person name="Santos F.R."/>
            <person name="Vidigal T.H.D.A."/>
            <person name="Brescovit A.D."/>
            <person name="Santos A.J."/>
        </authorList>
    </citation>
    <scope>NUCLEOTIDE SEQUENCE</scope>
    <source>
        <tissue evidence="1">Shoot tissue taken approximately 20 cm above the soil surface</tissue>
    </source>
</reference>